<keyword evidence="2" id="KW-1185">Reference proteome</keyword>
<proteinExistence type="predicted"/>
<organism evidence="1 2">
    <name type="scientific">Porphyromonas loveana</name>
    <dbReference type="NCBI Taxonomy" id="1884669"/>
    <lineage>
        <taxon>Bacteria</taxon>
        <taxon>Pseudomonadati</taxon>
        <taxon>Bacteroidota</taxon>
        <taxon>Bacteroidia</taxon>
        <taxon>Bacteroidales</taxon>
        <taxon>Porphyromonadaceae</taxon>
        <taxon>Porphyromonas</taxon>
    </lineage>
</organism>
<gene>
    <name evidence="1" type="ORF">C7382_10916</name>
</gene>
<dbReference type="EMBL" id="QEKY01000009">
    <property type="protein sequence ID" value="PVZ09275.1"/>
    <property type="molecule type" value="Genomic_DNA"/>
</dbReference>
<evidence type="ECO:0000313" key="1">
    <source>
        <dbReference type="EMBL" id="PVZ09275.1"/>
    </source>
</evidence>
<reference evidence="1 2" key="1">
    <citation type="submission" date="2018-04" db="EMBL/GenBank/DDBJ databases">
        <title>Genomic Encyclopedia of Type Strains, Phase IV (KMG-IV): sequencing the most valuable type-strain genomes for metagenomic binning, comparative biology and taxonomic classification.</title>
        <authorList>
            <person name="Goeker M."/>
        </authorList>
    </citation>
    <scope>NUCLEOTIDE SEQUENCE [LARGE SCALE GENOMIC DNA]</scope>
    <source>
        <strain evidence="1 2">DSM 28520</strain>
    </source>
</reference>
<protein>
    <submittedName>
        <fullName evidence="1">Uncharacterized protein</fullName>
    </submittedName>
</protein>
<evidence type="ECO:0000313" key="2">
    <source>
        <dbReference type="Proteomes" id="UP000245462"/>
    </source>
</evidence>
<comment type="caution">
    <text evidence="1">The sequence shown here is derived from an EMBL/GenBank/DDBJ whole genome shotgun (WGS) entry which is preliminary data.</text>
</comment>
<dbReference type="AlphaFoldDB" id="A0A2U1FAR0"/>
<dbReference type="Proteomes" id="UP000245462">
    <property type="component" value="Unassembled WGS sequence"/>
</dbReference>
<accession>A0A2U1FAR0</accession>
<sequence>MSDFVQQQNSICDFSHSDSWVILSPIEQSIKRKIETVGTPLKDWDIQINYGIKTGFNEAFIISTEKREEILANCQTEEERKKTAELIRPLAYRHSMISFIPTMIPSLSQLFL</sequence>
<name>A0A2U1FAR0_9PORP</name>